<evidence type="ECO:0000256" key="1">
    <source>
        <dbReference type="ARBA" id="ARBA00023015"/>
    </source>
</evidence>
<proteinExistence type="predicted"/>
<dbReference type="InterPro" id="IPR036390">
    <property type="entry name" value="WH_DNA-bd_sf"/>
</dbReference>
<evidence type="ECO:0000259" key="4">
    <source>
        <dbReference type="PROSITE" id="PS50949"/>
    </source>
</evidence>
<dbReference type="PROSITE" id="PS50949">
    <property type="entry name" value="HTH_GNTR"/>
    <property type="match status" value="1"/>
</dbReference>
<keyword evidence="1" id="KW-0805">Transcription regulation</keyword>
<dbReference type="CDD" id="cd07377">
    <property type="entry name" value="WHTH_GntR"/>
    <property type="match status" value="1"/>
</dbReference>
<evidence type="ECO:0000313" key="5">
    <source>
        <dbReference type="EMBL" id="MSS83475.1"/>
    </source>
</evidence>
<protein>
    <submittedName>
        <fullName evidence="5">GntR family transcriptional regulator</fullName>
    </submittedName>
</protein>
<keyword evidence="2" id="KW-0238">DNA-binding</keyword>
<evidence type="ECO:0000256" key="3">
    <source>
        <dbReference type="ARBA" id="ARBA00023163"/>
    </source>
</evidence>
<accession>A0A6N7W2F7</accession>
<evidence type="ECO:0000313" key="6">
    <source>
        <dbReference type="Proteomes" id="UP000470875"/>
    </source>
</evidence>
<sequence length="118" mass="12671">MIISVDPTSNTPLFEQIASAVQTQISAGKIHAGDRLPSAKQLALALDINLHTVLHAYQVLREQGLVTMRRGSGAVISSQAEAINEIHRETQSLAERAHTLGLSAEAVASLFKEAYRGL</sequence>
<dbReference type="Pfam" id="PF00392">
    <property type="entry name" value="GntR"/>
    <property type="match status" value="1"/>
</dbReference>
<dbReference type="Proteomes" id="UP000470875">
    <property type="component" value="Unassembled WGS sequence"/>
</dbReference>
<keyword evidence="3" id="KW-0804">Transcription</keyword>
<dbReference type="GO" id="GO:0003700">
    <property type="term" value="F:DNA-binding transcription factor activity"/>
    <property type="evidence" value="ECO:0007669"/>
    <property type="project" value="InterPro"/>
</dbReference>
<feature type="domain" description="HTH gntR-type" evidence="4">
    <location>
        <begin position="11"/>
        <end position="79"/>
    </location>
</feature>
<gene>
    <name evidence="5" type="ORF">FYJ24_01575</name>
</gene>
<dbReference type="InterPro" id="IPR036388">
    <property type="entry name" value="WH-like_DNA-bd_sf"/>
</dbReference>
<dbReference type="RefSeq" id="WP_154542970.1">
    <property type="nucleotide sequence ID" value="NZ_VULO01000002.1"/>
</dbReference>
<dbReference type="SMART" id="SM00345">
    <property type="entry name" value="HTH_GNTR"/>
    <property type="match status" value="1"/>
</dbReference>
<dbReference type="PANTHER" id="PTHR38445">
    <property type="entry name" value="HTH-TYPE TRANSCRIPTIONAL REPRESSOR YTRA"/>
    <property type="match status" value="1"/>
</dbReference>
<dbReference type="InterPro" id="IPR000524">
    <property type="entry name" value="Tscrpt_reg_HTH_GntR"/>
</dbReference>
<name>A0A6N7W2F7_9ACTO</name>
<dbReference type="PANTHER" id="PTHR38445:SF7">
    <property type="entry name" value="GNTR-FAMILY TRANSCRIPTIONAL REGULATOR"/>
    <property type="match status" value="1"/>
</dbReference>
<dbReference type="GO" id="GO:0003677">
    <property type="term" value="F:DNA binding"/>
    <property type="evidence" value="ECO:0007669"/>
    <property type="project" value="UniProtKB-KW"/>
</dbReference>
<dbReference type="Gene3D" id="1.10.10.10">
    <property type="entry name" value="Winged helix-like DNA-binding domain superfamily/Winged helix DNA-binding domain"/>
    <property type="match status" value="1"/>
</dbReference>
<keyword evidence="6" id="KW-1185">Reference proteome</keyword>
<dbReference type="EMBL" id="VULO01000002">
    <property type="protein sequence ID" value="MSS83475.1"/>
    <property type="molecule type" value="Genomic_DNA"/>
</dbReference>
<comment type="caution">
    <text evidence="5">The sequence shown here is derived from an EMBL/GenBank/DDBJ whole genome shotgun (WGS) entry which is preliminary data.</text>
</comment>
<reference evidence="5 6" key="1">
    <citation type="submission" date="2019-08" db="EMBL/GenBank/DDBJ databases">
        <title>In-depth cultivation of the pig gut microbiome towards novel bacterial diversity and tailored functional studies.</title>
        <authorList>
            <person name="Wylensek D."/>
            <person name="Hitch T.C.A."/>
            <person name="Clavel T."/>
        </authorList>
    </citation>
    <scope>NUCLEOTIDE SEQUENCE [LARGE SCALE GENOMIC DNA]</scope>
    <source>
        <strain evidence="5 6">WB03_NA08</strain>
    </source>
</reference>
<organism evidence="5 6">
    <name type="scientific">Scrofimicrobium canadense</name>
    <dbReference type="NCBI Taxonomy" id="2652290"/>
    <lineage>
        <taxon>Bacteria</taxon>
        <taxon>Bacillati</taxon>
        <taxon>Actinomycetota</taxon>
        <taxon>Actinomycetes</taxon>
        <taxon>Actinomycetales</taxon>
        <taxon>Actinomycetaceae</taxon>
        <taxon>Scrofimicrobium</taxon>
    </lineage>
</organism>
<evidence type="ECO:0000256" key="2">
    <source>
        <dbReference type="ARBA" id="ARBA00023125"/>
    </source>
</evidence>
<dbReference type="AlphaFoldDB" id="A0A6N7W2F7"/>
<dbReference type="SUPFAM" id="SSF46785">
    <property type="entry name" value="Winged helix' DNA-binding domain"/>
    <property type="match status" value="1"/>
</dbReference>